<evidence type="ECO:0008006" key="3">
    <source>
        <dbReference type="Google" id="ProtNLM"/>
    </source>
</evidence>
<evidence type="ECO:0000313" key="2">
    <source>
        <dbReference type="Proteomes" id="UP001164745"/>
    </source>
</evidence>
<protein>
    <recommendedName>
        <fullName evidence="3">Transposase</fullName>
    </recommendedName>
</protein>
<sequence length="52" mass="6219">MILSNPLNYCSHIVEYGIQHSRKYYTRKFKKGFKEELALKTKKIEIDEKVIS</sequence>
<reference evidence="1" key="1">
    <citation type="submission" date="2022-12" db="EMBL/GenBank/DDBJ databases">
        <authorList>
            <person name="Bing R.G."/>
            <person name="Willard D.J."/>
            <person name="Manesh M.J.H."/>
            <person name="Laemthong T."/>
            <person name="Crosby J.R."/>
            <person name="Kelly R.M."/>
        </authorList>
    </citation>
    <scope>NUCLEOTIDE SEQUENCE</scope>
    <source>
        <strain evidence="1">DSM 8991</strain>
    </source>
</reference>
<dbReference type="Proteomes" id="UP001164745">
    <property type="component" value="Chromosome"/>
</dbReference>
<organism evidence="1 2">
    <name type="scientific">Caldicellulosiruptor naganoensis</name>
    <dbReference type="NCBI Taxonomy" id="29324"/>
    <lineage>
        <taxon>Bacteria</taxon>
        <taxon>Bacillati</taxon>
        <taxon>Bacillota</taxon>
        <taxon>Bacillota incertae sedis</taxon>
        <taxon>Caldicellulosiruptorales</taxon>
        <taxon>Caldicellulosiruptoraceae</taxon>
        <taxon>Caldicellulosiruptor</taxon>
    </lineage>
</organism>
<name>A0ABY7BGP7_9FIRM</name>
<proteinExistence type="predicted"/>
<dbReference type="EMBL" id="CP113864">
    <property type="protein sequence ID" value="WAM31507.1"/>
    <property type="molecule type" value="Genomic_DNA"/>
</dbReference>
<gene>
    <name evidence="1" type="ORF">OTJ99_002392</name>
</gene>
<evidence type="ECO:0000313" key="1">
    <source>
        <dbReference type="EMBL" id="WAM31507.1"/>
    </source>
</evidence>
<dbReference type="RefSeq" id="WP_162182171.1">
    <property type="nucleotide sequence ID" value="NZ_CP113864.1"/>
</dbReference>
<keyword evidence="2" id="KW-1185">Reference proteome</keyword>
<accession>A0ABY7BGP7</accession>